<dbReference type="Proteomes" id="UP000051952">
    <property type="component" value="Unassembled WGS sequence"/>
</dbReference>
<dbReference type="VEuPathDB" id="TriTrypDB:BSAL_03760"/>
<name>A0A0S4INK3_BODSA</name>
<proteinExistence type="predicted"/>
<gene>
    <name evidence="1" type="ORF">BSAL_03760</name>
</gene>
<evidence type="ECO:0000313" key="2">
    <source>
        <dbReference type="Proteomes" id="UP000051952"/>
    </source>
</evidence>
<dbReference type="AlphaFoldDB" id="A0A0S4INK3"/>
<organism evidence="1 2">
    <name type="scientific">Bodo saltans</name>
    <name type="common">Flagellated protozoan</name>
    <dbReference type="NCBI Taxonomy" id="75058"/>
    <lineage>
        <taxon>Eukaryota</taxon>
        <taxon>Discoba</taxon>
        <taxon>Euglenozoa</taxon>
        <taxon>Kinetoplastea</taxon>
        <taxon>Metakinetoplastina</taxon>
        <taxon>Eubodonida</taxon>
        <taxon>Bodonidae</taxon>
        <taxon>Bodo</taxon>
    </lineage>
</organism>
<evidence type="ECO:0000313" key="1">
    <source>
        <dbReference type="EMBL" id="CUE86110.1"/>
    </source>
</evidence>
<reference evidence="2" key="1">
    <citation type="submission" date="2015-09" db="EMBL/GenBank/DDBJ databases">
        <authorList>
            <consortium name="Pathogen Informatics"/>
        </authorList>
    </citation>
    <scope>NUCLEOTIDE SEQUENCE [LARGE SCALE GENOMIC DNA]</scope>
    <source>
        <strain evidence="2">Lake Konstanz</strain>
    </source>
</reference>
<sequence length="457" mass="49670">MYFVLNCGGRSVVVMAESSSALHKVCSEHAGRAVVATVGGVIIDEQFFLMQARSSQDFIVIGFSDAPIPKPAPLQPSAETISQNIVRQEEPARAVVFPGPVVSTTVVPPVAPSMSAPMPVAPRVDPNAMIAVVNGGAGVQRLLEIRKAKALEEAAVAAQKLSADRIASEKRAADRITDSVSINEGSYRIAVPSVAAQTPAAPSPTRAPPPPITNTIERHYETRLPPPALSQSTSTAIPPVKQTQRELLTMDDFARFTTFVDLRLEVLSRISNLGITFGSSSYLHFIRSDTKEMIVTARDFDMLRSTALRQRGSAEWNPNETIAVWRIDGKALESNEPPPSETPFSRFEAPTQPVHSPQVVAEVSRGGARSRNQIKLCVHGVGVVGYIPFDRHFPPSFWLLLQHVAHLTGIPPHMIEIDVICDHIKEVLVVQSDFDVRAVAHMMQASEPTLFAVDLRL</sequence>
<protein>
    <submittedName>
        <fullName evidence="1">Uncharacterized protein</fullName>
    </submittedName>
</protein>
<accession>A0A0S4INK3</accession>
<dbReference type="EMBL" id="CYKH01000204">
    <property type="protein sequence ID" value="CUE86110.1"/>
    <property type="molecule type" value="Genomic_DNA"/>
</dbReference>
<keyword evidence="2" id="KW-1185">Reference proteome</keyword>